<evidence type="ECO:0000313" key="4">
    <source>
        <dbReference type="Proteomes" id="UP000594638"/>
    </source>
</evidence>
<dbReference type="InterPro" id="IPR046960">
    <property type="entry name" value="PPR_At4g14850-like_plant"/>
</dbReference>
<gene>
    <name evidence="3" type="ORF">OLEA9_A031401</name>
</gene>
<dbReference type="Proteomes" id="UP000594638">
    <property type="component" value="Unassembled WGS sequence"/>
</dbReference>
<dbReference type="Pfam" id="PF12854">
    <property type="entry name" value="PPR_1"/>
    <property type="match status" value="1"/>
</dbReference>
<dbReference type="FunFam" id="1.25.40.10:FF:000348">
    <property type="entry name" value="Pentatricopeptide repeat-containing protein chloroplastic"/>
    <property type="match status" value="1"/>
</dbReference>
<dbReference type="PROSITE" id="PS51375">
    <property type="entry name" value="PPR"/>
    <property type="match status" value="6"/>
</dbReference>
<protein>
    <submittedName>
        <fullName evidence="3">Pentatricopeptide repeat-containing protein At2g22410, mitochondrial</fullName>
    </submittedName>
</protein>
<comment type="caution">
    <text evidence="3">The sequence shown here is derived from an EMBL/GenBank/DDBJ whole genome shotgun (WGS) entry which is preliminary data.</text>
</comment>
<dbReference type="FunFam" id="1.25.40.10:FF:000344">
    <property type="entry name" value="Pentatricopeptide repeat-containing protein"/>
    <property type="match status" value="1"/>
</dbReference>
<organism evidence="3 4">
    <name type="scientific">Olea europaea subsp. europaea</name>
    <dbReference type="NCBI Taxonomy" id="158383"/>
    <lineage>
        <taxon>Eukaryota</taxon>
        <taxon>Viridiplantae</taxon>
        <taxon>Streptophyta</taxon>
        <taxon>Embryophyta</taxon>
        <taxon>Tracheophyta</taxon>
        <taxon>Spermatophyta</taxon>
        <taxon>Magnoliopsida</taxon>
        <taxon>eudicotyledons</taxon>
        <taxon>Gunneridae</taxon>
        <taxon>Pentapetalae</taxon>
        <taxon>asterids</taxon>
        <taxon>lamiids</taxon>
        <taxon>Lamiales</taxon>
        <taxon>Oleaceae</taxon>
        <taxon>Oleeae</taxon>
        <taxon>Olea</taxon>
    </lineage>
</organism>
<accession>A0A8S0QLJ9</accession>
<dbReference type="InterPro" id="IPR002885">
    <property type="entry name" value="PPR_rpt"/>
</dbReference>
<evidence type="ECO:0000256" key="1">
    <source>
        <dbReference type="ARBA" id="ARBA00022737"/>
    </source>
</evidence>
<dbReference type="Pfam" id="PF20431">
    <property type="entry name" value="E_motif"/>
    <property type="match status" value="1"/>
</dbReference>
<name>A0A8S0QLJ9_OLEEU</name>
<feature type="repeat" description="PPR" evidence="2">
    <location>
        <begin position="447"/>
        <end position="481"/>
    </location>
</feature>
<feature type="repeat" description="PPR" evidence="2">
    <location>
        <begin position="345"/>
        <end position="379"/>
    </location>
</feature>
<dbReference type="EMBL" id="CACTIH010001859">
    <property type="protein sequence ID" value="CAA2966369.1"/>
    <property type="molecule type" value="Genomic_DNA"/>
</dbReference>
<dbReference type="AlphaFoldDB" id="A0A8S0QLJ9"/>
<evidence type="ECO:0000313" key="3">
    <source>
        <dbReference type="EMBL" id="CAA2966369.1"/>
    </source>
</evidence>
<evidence type="ECO:0000256" key="2">
    <source>
        <dbReference type="PROSITE-ProRule" id="PRU00708"/>
    </source>
</evidence>
<dbReference type="Gene3D" id="1.25.40.10">
    <property type="entry name" value="Tetratricopeptide repeat domain"/>
    <property type="match status" value="4"/>
</dbReference>
<reference evidence="3 4" key="1">
    <citation type="submission" date="2019-12" db="EMBL/GenBank/DDBJ databases">
        <authorList>
            <person name="Alioto T."/>
            <person name="Alioto T."/>
            <person name="Gomez Garrido J."/>
        </authorList>
    </citation>
    <scope>NUCLEOTIDE SEQUENCE [LARGE SCALE GENOMIC DNA]</scope>
</reference>
<dbReference type="GO" id="GO:0003723">
    <property type="term" value="F:RNA binding"/>
    <property type="evidence" value="ECO:0007669"/>
    <property type="project" value="InterPro"/>
</dbReference>
<dbReference type="InterPro" id="IPR011990">
    <property type="entry name" value="TPR-like_helical_dom_sf"/>
</dbReference>
<feature type="repeat" description="PPR" evidence="2">
    <location>
        <begin position="314"/>
        <end position="344"/>
    </location>
</feature>
<sequence length="673" mass="76216">MKLRTTLLRYISISSPSRRIPLIFQIGKNFSSNSKKWNSNPNPNLIITHPTLLLIESCNSMSQAKQIQAHITRTGLVFHLFPISRLLSFYSMDENGSLSYANVLFGQILEPNVYIWNTMIRGCVKHQFFEMGFEYFVRMVKERVEMDKRSYVFGLKSCEGLEDIRVGESLYCRIWKVGCVGEVIVRNGLMHFYSESHKLGEAMRIFYETEVRDVVSWTSMIDGYVKNDLVDEALKMFDKMCESGVEPNEVTMVAVFSACALKGDLSLGERVHEFAERKGVRFSLNLMNSMLDMYVKCGSLAKAGEIFDKMEVKDVFSWTSMINGYAKIEEVDLARKLFDEMPRKNVVAWNAMIAGYSQNSRPNEALELFLQMENNGLVPMESTLVCALSACAQSGRMNLGLRIYDYYIKQQLVKLSIILGNAFVDMYAKCGNIRAAREIFDEMPKKDLVSYNSIIVAYASHGHAHKALHLFEQMINVGFKPDEITLVGVLSACAHGGLVKMGWEYFTDMSRFGLKPGVEHYACMTDLLSRVGILEEAYQLIKTMPMEPDKAVWGGLLSGCRIHGNIELGKIAAENLIILDPNDSGIYALLASLCAKKRKWDDVSMVRSMMREKGVKKNPGSSLIEVEGKFHEFLVADESHPETEDIYKVLQVIFSSSKVEDFALDSRYIDAFS</sequence>
<proteinExistence type="predicted"/>
<dbReference type="Gramene" id="OE9A031401T1">
    <property type="protein sequence ID" value="OE9A031401C1"/>
    <property type="gene ID" value="OE9A031401"/>
</dbReference>
<dbReference type="GO" id="GO:0009451">
    <property type="term" value="P:RNA modification"/>
    <property type="evidence" value="ECO:0007669"/>
    <property type="project" value="InterPro"/>
</dbReference>
<dbReference type="OrthoDB" id="185373at2759"/>
<dbReference type="PANTHER" id="PTHR47926:SF387">
    <property type="entry name" value="PENTATRICOPEPTIDE REPEAT-CONTAINING PROTEIN"/>
    <property type="match status" value="1"/>
</dbReference>
<keyword evidence="1" id="KW-0677">Repeat</keyword>
<dbReference type="Pfam" id="PF13812">
    <property type="entry name" value="PPR_3"/>
    <property type="match status" value="1"/>
</dbReference>
<dbReference type="PANTHER" id="PTHR47926">
    <property type="entry name" value="PENTATRICOPEPTIDE REPEAT-CONTAINING PROTEIN"/>
    <property type="match status" value="1"/>
</dbReference>
<feature type="repeat" description="PPR" evidence="2">
    <location>
        <begin position="213"/>
        <end position="247"/>
    </location>
</feature>
<keyword evidence="4" id="KW-1185">Reference proteome</keyword>
<feature type="repeat" description="PPR" evidence="2">
    <location>
        <begin position="112"/>
        <end position="146"/>
    </location>
</feature>
<dbReference type="FunFam" id="1.25.40.10:FF:000184">
    <property type="entry name" value="Pentatricopeptide repeat-containing protein, chloroplastic"/>
    <property type="match status" value="1"/>
</dbReference>
<feature type="repeat" description="PPR" evidence="2">
    <location>
        <begin position="482"/>
        <end position="516"/>
    </location>
</feature>
<dbReference type="NCBIfam" id="TIGR00756">
    <property type="entry name" value="PPR"/>
    <property type="match status" value="6"/>
</dbReference>
<dbReference type="InterPro" id="IPR046848">
    <property type="entry name" value="E_motif"/>
</dbReference>
<dbReference type="Pfam" id="PF13041">
    <property type="entry name" value="PPR_2"/>
    <property type="match status" value="3"/>
</dbReference>
<dbReference type="Pfam" id="PF01535">
    <property type="entry name" value="PPR"/>
    <property type="match status" value="1"/>
</dbReference>